<dbReference type="PROSITE" id="PS50042">
    <property type="entry name" value="CNMP_BINDING_3"/>
    <property type="match status" value="1"/>
</dbReference>
<evidence type="ECO:0000256" key="1">
    <source>
        <dbReference type="ARBA" id="ARBA00004370"/>
    </source>
</evidence>
<evidence type="ECO:0000259" key="11">
    <source>
        <dbReference type="PROSITE" id="PS51635"/>
    </source>
</evidence>
<feature type="short sequence motif" description="GXSXG" evidence="9">
    <location>
        <begin position="344"/>
        <end position="348"/>
    </location>
</feature>
<gene>
    <name evidence="12" type="ORF">CLW00_110118</name>
</gene>
<comment type="subcellular location">
    <subcellularLocation>
        <location evidence="1">Membrane</location>
    </subcellularLocation>
</comment>
<evidence type="ECO:0000256" key="6">
    <source>
        <dbReference type="ARBA" id="ARBA00022989"/>
    </source>
</evidence>
<evidence type="ECO:0000256" key="7">
    <source>
        <dbReference type="ARBA" id="ARBA00023098"/>
    </source>
</evidence>
<keyword evidence="8" id="KW-0472">Membrane</keyword>
<dbReference type="InterPro" id="IPR016035">
    <property type="entry name" value="Acyl_Trfase/lysoPLipase"/>
</dbReference>
<dbReference type="Gene3D" id="3.40.1090.10">
    <property type="entry name" value="Cytosolic phospholipase A2 catalytic domain"/>
    <property type="match status" value="2"/>
</dbReference>
<evidence type="ECO:0000313" key="12">
    <source>
        <dbReference type="EMBL" id="PRY85986.1"/>
    </source>
</evidence>
<dbReference type="GO" id="GO:0016042">
    <property type="term" value="P:lipid catabolic process"/>
    <property type="evidence" value="ECO:0007669"/>
    <property type="project" value="UniProtKB-UniRule"/>
</dbReference>
<name>A0A2T0WH21_9BACT</name>
<comment type="similarity">
    <text evidence="2">Belongs to the NTE family.</text>
</comment>
<evidence type="ECO:0000313" key="13">
    <source>
        <dbReference type="Proteomes" id="UP000238157"/>
    </source>
</evidence>
<dbReference type="GO" id="GO:0016020">
    <property type="term" value="C:membrane"/>
    <property type="evidence" value="ECO:0007669"/>
    <property type="project" value="UniProtKB-SubCell"/>
</dbReference>
<feature type="domain" description="Cyclic nucleotide-binding" evidence="10">
    <location>
        <begin position="18"/>
        <end position="125"/>
    </location>
</feature>
<keyword evidence="3" id="KW-0812">Transmembrane</keyword>
<evidence type="ECO:0000256" key="8">
    <source>
        <dbReference type="ARBA" id="ARBA00023136"/>
    </source>
</evidence>
<dbReference type="InterPro" id="IPR056556">
    <property type="entry name" value="NTE1_P-loop_dom"/>
</dbReference>
<dbReference type="Pfam" id="PF24179">
    <property type="entry name" value="NTE_Ploop"/>
    <property type="match status" value="1"/>
</dbReference>
<keyword evidence="6" id="KW-1133">Transmembrane helix</keyword>
<dbReference type="PROSITE" id="PS51635">
    <property type="entry name" value="PNPLA"/>
    <property type="match status" value="1"/>
</dbReference>
<dbReference type="Pfam" id="PF01734">
    <property type="entry name" value="Patatin"/>
    <property type="match status" value="1"/>
</dbReference>
<sequence length="590" mass="66547">MENPPNFDPHVQELLSNLFGEVEEAILREIFESGVVRQIDTGDYLFKQGEGQNELFIVLSGRLRAIQEAEGKSVILGDIAEGEPVGEIALFTNEPRMASVMAVRKSSVLEINQNHYRNIVSKSPDFAAALTRFVINRLRRNVLQQHVEAAPKNIALIHLQPQDDLTDFLFDLKDQLQKDFLATKLHKQGDVPTERLFESLESHKGTNLMYCSGQDQEWTKHCLLYADLVLVVSDFDTDREIHEVEAAHGLYQGHILNKKTFLLLLHPEGSTKPSGTQAWLRERPVNLHLHIRRNHKKDLRRLSRMLTNKAVGLVLGGGGTKGYAHVGAVKALLNAGLEVDFVGGTSAGAIYGLAMTYSDFDFDKIDQICKQSAVQEDGVNDFFLNIFSNKAKTGTEDFIQKLFGEQDLEDLWINSYCVSTNISNSEVRVHNKGKIREQVQASFALPGVFPPVVIDDQVYVDGGVSDNLPVDPMYRYPIKHIIAISLNGSEPEDVDSENFAKKWEKLKDSFGKNKKYDSPVLTSVLVNSMTLNSRQKEEITKSKVSLYFEMNLRAVSLLDDSKWEKVVKKGYEQTRDFLAELSVEEKFWKS</sequence>
<evidence type="ECO:0000256" key="2">
    <source>
        <dbReference type="ARBA" id="ARBA00006636"/>
    </source>
</evidence>
<feature type="short sequence motif" description="DGA/G" evidence="9">
    <location>
        <begin position="461"/>
        <end position="463"/>
    </location>
</feature>
<dbReference type="PANTHER" id="PTHR14226:SF29">
    <property type="entry name" value="NEUROPATHY TARGET ESTERASE SWS"/>
    <property type="match status" value="1"/>
</dbReference>
<evidence type="ECO:0000259" key="10">
    <source>
        <dbReference type="PROSITE" id="PS50042"/>
    </source>
</evidence>
<accession>A0A2T0WH21</accession>
<dbReference type="InterPro" id="IPR002641">
    <property type="entry name" value="PNPLA_dom"/>
</dbReference>
<dbReference type="InterPro" id="IPR050301">
    <property type="entry name" value="NTE"/>
</dbReference>
<protein>
    <submittedName>
        <fullName evidence="12">NTE family protein</fullName>
    </submittedName>
</protein>
<feature type="short sequence motif" description="GXGXXG" evidence="9">
    <location>
        <begin position="317"/>
        <end position="322"/>
    </location>
</feature>
<dbReference type="RefSeq" id="WP_106134792.1">
    <property type="nucleotide sequence ID" value="NZ_PVTR01000010.1"/>
</dbReference>
<evidence type="ECO:0000256" key="9">
    <source>
        <dbReference type="PROSITE-ProRule" id="PRU01161"/>
    </source>
</evidence>
<dbReference type="InterPro" id="IPR018490">
    <property type="entry name" value="cNMP-bd_dom_sf"/>
</dbReference>
<dbReference type="SUPFAM" id="SSF51206">
    <property type="entry name" value="cAMP-binding domain-like"/>
    <property type="match status" value="1"/>
</dbReference>
<dbReference type="OrthoDB" id="9770965at2"/>
<comment type="caution">
    <text evidence="12">The sequence shown here is derived from an EMBL/GenBank/DDBJ whole genome shotgun (WGS) entry which is preliminary data.</text>
</comment>
<dbReference type="GO" id="GO:0004622">
    <property type="term" value="F:phosphatidylcholine lysophospholipase activity"/>
    <property type="evidence" value="ECO:0007669"/>
    <property type="project" value="UniProtKB-ARBA"/>
</dbReference>
<dbReference type="CDD" id="cd00038">
    <property type="entry name" value="CAP_ED"/>
    <property type="match status" value="1"/>
</dbReference>
<evidence type="ECO:0000256" key="4">
    <source>
        <dbReference type="ARBA" id="ARBA00022801"/>
    </source>
</evidence>
<feature type="active site" description="Proton acceptor" evidence="9">
    <location>
        <position position="461"/>
    </location>
</feature>
<feature type="domain" description="PNPLA" evidence="11">
    <location>
        <begin position="313"/>
        <end position="474"/>
    </location>
</feature>
<dbReference type="InterPro" id="IPR014710">
    <property type="entry name" value="RmlC-like_jellyroll"/>
</dbReference>
<dbReference type="SMART" id="SM00100">
    <property type="entry name" value="cNMP"/>
    <property type="match status" value="1"/>
</dbReference>
<dbReference type="PANTHER" id="PTHR14226">
    <property type="entry name" value="NEUROPATHY TARGET ESTERASE/SWISS CHEESE D.MELANOGASTER"/>
    <property type="match status" value="1"/>
</dbReference>
<dbReference type="Proteomes" id="UP000238157">
    <property type="component" value="Unassembled WGS sequence"/>
</dbReference>
<dbReference type="AlphaFoldDB" id="A0A2T0WH21"/>
<evidence type="ECO:0000256" key="5">
    <source>
        <dbReference type="ARBA" id="ARBA00022963"/>
    </source>
</evidence>
<keyword evidence="4 9" id="KW-0378">Hydrolase</keyword>
<keyword evidence="7 9" id="KW-0443">Lipid metabolism</keyword>
<dbReference type="Pfam" id="PF00027">
    <property type="entry name" value="cNMP_binding"/>
    <property type="match status" value="1"/>
</dbReference>
<evidence type="ECO:0000256" key="3">
    <source>
        <dbReference type="ARBA" id="ARBA00022692"/>
    </source>
</evidence>
<dbReference type="EMBL" id="PVTR01000010">
    <property type="protein sequence ID" value="PRY85986.1"/>
    <property type="molecule type" value="Genomic_DNA"/>
</dbReference>
<dbReference type="InterPro" id="IPR000595">
    <property type="entry name" value="cNMP-bd_dom"/>
</dbReference>
<feature type="active site" description="Nucleophile" evidence="9">
    <location>
        <position position="346"/>
    </location>
</feature>
<reference evidence="12 13" key="1">
    <citation type="submission" date="2018-03" db="EMBL/GenBank/DDBJ databases">
        <title>Genomic Encyclopedia of Archaeal and Bacterial Type Strains, Phase II (KMG-II): from individual species to whole genera.</title>
        <authorList>
            <person name="Goeker M."/>
        </authorList>
    </citation>
    <scope>NUCLEOTIDE SEQUENCE [LARGE SCALE GENOMIC DNA]</scope>
    <source>
        <strain evidence="12 13">DSM 27929</strain>
    </source>
</reference>
<dbReference type="SUPFAM" id="SSF52151">
    <property type="entry name" value="FabD/lysophospholipase-like"/>
    <property type="match status" value="1"/>
</dbReference>
<keyword evidence="13" id="KW-1185">Reference proteome</keyword>
<organism evidence="12 13">
    <name type="scientific">Mongoliibacter ruber</name>
    <dbReference type="NCBI Taxonomy" id="1750599"/>
    <lineage>
        <taxon>Bacteria</taxon>
        <taxon>Pseudomonadati</taxon>
        <taxon>Bacteroidota</taxon>
        <taxon>Cytophagia</taxon>
        <taxon>Cytophagales</taxon>
        <taxon>Cyclobacteriaceae</taxon>
        <taxon>Mongoliibacter</taxon>
    </lineage>
</organism>
<dbReference type="Gene3D" id="2.60.120.10">
    <property type="entry name" value="Jelly Rolls"/>
    <property type="match status" value="1"/>
</dbReference>
<proteinExistence type="inferred from homology"/>
<keyword evidence="5 9" id="KW-0442">Lipid degradation</keyword>